<dbReference type="GO" id="GO:0016740">
    <property type="term" value="F:transferase activity"/>
    <property type="evidence" value="ECO:0007669"/>
    <property type="project" value="UniProtKB-KW"/>
</dbReference>
<dbReference type="Pfam" id="PF03610">
    <property type="entry name" value="EIIA-man"/>
    <property type="match status" value="1"/>
</dbReference>
<dbReference type="InterPro" id="IPR051471">
    <property type="entry name" value="Bacterial_PTS_sugar_comp"/>
</dbReference>
<proteinExistence type="predicted"/>
<dbReference type="Proteomes" id="UP000247612">
    <property type="component" value="Unassembled WGS sequence"/>
</dbReference>
<organism evidence="3 4">
    <name type="scientific">Dielma fastidiosa</name>
    <dbReference type="NCBI Taxonomy" id="1034346"/>
    <lineage>
        <taxon>Bacteria</taxon>
        <taxon>Bacillati</taxon>
        <taxon>Bacillota</taxon>
        <taxon>Erysipelotrichia</taxon>
        <taxon>Erysipelotrichales</taxon>
        <taxon>Erysipelotrichaceae</taxon>
        <taxon>Dielma</taxon>
    </lineage>
</organism>
<dbReference type="PANTHER" id="PTHR33799:SF1">
    <property type="entry name" value="PTS SYSTEM MANNOSE-SPECIFIC EIIAB COMPONENT-RELATED"/>
    <property type="match status" value="1"/>
</dbReference>
<dbReference type="PANTHER" id="PTHR33799">
    <property type="entry name" value="PTS PERMEASE-RELATED-RELATED"/>
    <property type="match status" value="1"/>
</dbReference>
<evidence type="ECO:0000313" key="3">
    <source>
        <dbReference type="EMBL" id="PXX79679.1"/>
    </source>
</evidence>
<gene>
    <name evidence="3" type="ORF">DES51_105153</name>
</gene>
<dbReference type="OrthoDB" id="6623712at2"/>
<evidence type="ECO:0000313" key="4">
    <source>
        <dbReference type="Proteomes" id="UP000247612"/>
    </source>
</evidence>
<comment type="caution">
    <text evidence="3">The sequence shown here is derived from an EMBL/GenBank/DDBJ whole genome shotgun (WGS) entry which is preliminary data.</text>
</comment>
<dbReference type="InterPro" id="IPR004701">
    <property type="entry name" value="PTS_EIIA_man-typ"/>
</dbReference>
<evidence type="ECO:0000259" key="2">
    <source>
        <dbReference type="PROSITE" id="PS51096"/>
    </source>
</evidence>
<name>A0A318KPI3_9FIRM</name>
<feature type="domain" description="PTS EIIA type-4" evidence="2">
    <location>
        <begin position="3"/>
        <end position="138"/>
    </location>
</feature>
<dbReference type="Gene3D" id="3.40.50.510">
    <property type="entry name" value="Phosphotransferase system, mannose-type IIA component"/>
    <property type="match status" value="1"/>
</dbReference>
<dbReference type="AlphaFoldDB" id="A0A318KPI3"/>
<keyword evidence="1" id="KW-0808">Transferase</keyword>
<dbReference type="EMBL" id="QJKH01000005">
    <property type="protein sequence ID" value="PXX79679.1"/>
    <property type="molecule type" value="Genomic_DNA"/>
</dbReference>
<accession>A0A318KPI3</accession>
<dbReference type="GO" id="GO:0009401">
    <property type="term" value="P:phosphoenolpyruvate-dependent sugar phosphotransferase system"/>
    <property type="evidence" value="ECO:0007669"/>
    <property type="project" value="InterPro"/>
</dbReference>
<dbReference type="GO" id="GO:0016020">
    <property type="term" value="C:membrane"/>
    <property type="evidence" value="ECO:0007669"/>
    <property type="project" value="InterPro"/>
</dbReference>
<dbReference type="PROSITE" id="PS51096">
    <property type="entry name" value="PTS_EIIA_TYPE_4"/>
    <property type="match status" value="1"/>
</dbReference>
<evidence type="ECO:0000256" key="1">
    <source>
        <dbReference type="ARBA" id="ARBA00022679"/>
    </source>
</evidence>
<keyword evidence="4" id="KW-1185">Reference proteome</keyword>
<dbReference type="RefSeq" id="WP_022937056.1">
    <property type="nucleotide sequence ID" value="NZ_CABKRQ010000002.1"/>
</dbReference>
<dbReference type="STRING" id="1034346.GCA_000313565_00745"/>
<sequence>MDKKKVILISHGNLSAGMMNSVGMIIGETKDLTCYGLQPGEMPETIAEAIEAKIDAQPDTQFIILADLLGGSVSNAVSRLSLRENVHLVNGMNMGLVIGILLHQGILSQSELDQLIDEAKSGMMETHLCFDESDDEII</sequence>
<protein>
    <submittedName>
        <fullName evidence="3">PTS system mannose-specific IIA component/PTS system sorbose-specific IIA component</fullName>
    </submittedName>
</protein>
<dbReference type="InterPro" id="IPR036662">
    <property type="entry name" value="PTS_EIIA_man-typ_sf"/>
</dbReference>
<reference evidence="3 4" key="1">
    <citation type="submission" date="2018-05" db="EMBL/GenBank/DDBJ databases">
        <title>Genomic Encyclopedia of Type Strains, Phase IV (KMG-IV): sequencing the most valuable type-strain genomes for metagenomic binning, comparative biology and taxonomic classification.</title>
        <authorList>
            <person name="Goeker M."/>
        </authorList>
    </citation>
    <scope>NUCLEOTIDE SEQUENCE [LARGE SCALE GENOMIC DNA]</scope>
    <source>
        <strain evidence="3 4">JC118</strain>
    </source>
</reference>
<dbReference type="SUPFAM" id="SSF53062">
    <property type="entry name" value="PTS system fructose IIA component-like"/>
    <property type="match status" value="1"/>
</dbReference>